<evidence type="ECO:0000313" key="1">
    <source>
        <dbReference type="EMBL" id="PYE87557.1"/>
    </source>
</evidence>
<accession>A0A318T1F3</accession>
<organism evidence="1 2">
    <name type="scientific">Phyllobacterium leguminum</name>
    <dbReference type="NCBI Taxonomy" id="314237"/>
    <lineage>
        <taxon>Bacteria</taxon>
        <taxon>Pseudomonadati</taxon>
        <taxon>Pseudomonadota</taxon>
        <taxon>Alphaproteobacteria</taxon>
        <taxon>Hyphomicrobiales</taxon>
        <taxon>Phyllobacteriaceae</taxon>
        <taxon>Phyllobacterium</taxon>
    </lineage>
</organism>
<protein>
    <submittedName>
        <fullName evidence="1">Uncharacterized protein</fullName>
    </submittedName>
</protein>
<dbReference type="Proteomes" id="UP000247454">
    <property type="component" value="Unassembled WGS sequence"/>
</dbReference>
<name>A0A318T1F3_9HYPH</name>
<proteinExistence type="predicted"/>
<dbReference type="EMBL" id="QJTF01000012">
    <property type="protein sequence ID" value="PYE87557.1"/>
    <property type="molecule type" value="Genomic_DNA"/>
</dbReference>
<keyword evidence="2" id="KW-1185">Reference proteome</keyword>
<comment type="caution">
    <text evidence="1">The sequence shown here is derived from an EMBL/GenBank/DDBJ whole genome shotgun (WGS) entry which is preliminary data.</text>
</comment>
<gene>
    <name evidence="1" type="ORF">C7477_11258</name>
</gene>
<dbReference type="RefSeq" id="WP_110752137.1">
    <property type="nucleotide sequence ID" value="NZ_QJTF01000012.1"/>
</dbReference>
<dbReference type="OrthoDB" id="7375890at2"/>
<evidence type="ECO:0000313" key="2">
    <source>
        <dbReference type="Proteomes" id="UP000247454"/>
    </source>
</evidence>
<reference evidence="1 2" key="1">
    <citation type="submission" date="2018-06" db="EMBL/GenBank/DDBJ databases">
        <title>Genomic Encyclopedia of Type Strains, Phase III (KMG-III): the genomes of soil and plant-associated and newly described type strains.</title>
        <authorList>
            <person name="Whitman W."/>
        </authorList>
    </citation>
    <scope>NUCLEOTIDE SEQUENCE [LARGE SCALE GENOMIC DNA]</scope>
    <source>
        <strain evidence="1 2">ORS 1419</strain>
    </source>
</reference>
<sequence length="177" mass="19511">MNTFNSVTATNLSSNAALHRKFPLRVTCLGEASLKDNPLYGSSEVLLTIELDQCDTLNDAITCVERIAGQAHIDTGDDEIADFEPLLFIIIDNEQCQVLAGEPVRGGVKWCHPVASDDEARLVMEEASKLRAEASFEAGWDNYNTARRLGIRASVIEGRLVHPDWRQAARMALLKAE</sequence>
<dbReference type="AlphaFoldDB" id="A0A318T1F3"/>